<protein>
    <recommendedName>
        <fullName evidence="9">Lipid A biosynthesis acyltransferase</fullName>
    </recommendedName>
</protein>
<dbReference type="PANTHER" id="PTHR30606">
    <property type="entry name" value="LIPID A BIOSYNTHESIS LAUROYL ACYLTRANSFERASE"/>
    <property type="match status" value="1"/>
</dbReference>
<dbReference type="AlphaFoldDB" id="A0A0S8FY65"/>
<gene>
    <name evidence="7" type="ORF">AMJ83_00215</name>
</gene>
<evidence type="ECO:0000256" key="5">
    <source>
        <dbReference type="ARBA" id="ARBA00023136"/>
    </source>
</evidence>
<evidence type="ECO:0000256" key="3">
    <source>
        <dbReference type="ARBA" id="ARBA00022519"/>
    </source>
</evidence>
<comment type="caution">
    <text evidence="7">The sequence shown here is derived from an EMBL/GenBank/DDBJ whole genome shotgun (WGS) entry which is preliminary data.</text>
</comment>
<keyword evidence="3" id="KW-0997">Cell inner membrane</keyword>
<organism evidence="7 8">
    <name type="scientific">candidate division WOR_3 bacterium SM23_42</name>
    <dbReference type="NCBI Taxonomy" id="1703779"/>
    <lineage>
        <taxon>Bacteria</taxon>
        <taxon>Bacteria division WOR-3</taxon>
    </lineage>
</organism>
<evidence type="ECO:0008006" key="9">
    <source>
        <dbReference type="Google" id="ProtNLM"/>
    </source>
</evidence>
<keyword evidence="5" id="KW-0472">Membrane</keyword>
<dbReference type="EMBL" id="LJUJ01000001">
    <property type="protein sequence ID" value="KPK64668.1"/>
    <property type="molecule type" value="Genomic_DNA"/>
</dbReference>
<evidence type="ECO:0000256" key="4">
    <source>
        <dbReference type="ARBA" id="ARBA00022679"/>
    </source>
</evidence>
<keyword evidence="2" id="KW-1003">Cell membrane</keyword>
<dbReference type="GO" id="GO:0016746">
    <property type="term" value="F:acyltransferase activity"/>
    <property type="evidence" value="ECO:0007669"/>
    <property type="project" value="UniProtKB-KW"/>
</dbReference>
<proteinExistence type="predicted"/>
<dbReference type="STRING" id="1703779.AMJ83_00215"/>
<dbReference type="Pfam" id="PF03279">
    <property type="entry name" value="Lip_A_acyltrans"/>
    <property type="match status" value="1"/>
</dbReference>
<dbReference type="GO" id="GO:0005886">
    <property type="term" value="C:plasma membrane"/>
    <property type="evidence" value="ECO:0007669"/>
    <property type="project" value="UniProtKB-SubCell"/>
</dbReference>
<accession>A0A0S8FY65</accession>
<reference evidence="7 8" key="1">
    <citation type="journal article" date="2015" name="Microbiome">
        <title>Genomic resolution of linkages in carbon, nitrogen, and sulfur cycling among widespread estuary sediment bacteria.</title>
        <authorList>
            <person name="Baker B.J."/>
            <person name="Lazar C.S."/>
            <person name="Teske A.P."/>
            <person name="Dick G.J."/>
        </authorList>
    </citation>
    <scope>NUCLEOTIDE SEQUENCE [LARGE SCALE GENOMIC DNA]</scope>
    <source>
        <strain evidence="7">SM23_42</strain>
    </source>
</reference>
<evidence type="ECO:0000256" key="2">
    <source>
        <dbReference type="ARBA" id="ARBA00022475"/>
    </source>
</evidence>
<dbReference type="GO" id="GO:0009247">
    <property type="term" value="P:glycolipid biosynthetic process"/>
    <property type="evidence" value="ECO:0007669"/>
    <property type="project" value="UniProtKB-ARBA"/>
</dbReference>
<keyword evidence="6" id="KW-0012">Acyltransferase</keyword>
<name>A0A0S8FY65_UNCW3</name>
<comment type="subcellular location">
    <subcellularLocation>
        <location evidence="1">Cell inner membrane</location>
    </subcellularLocation>
</comment>
<evidence type="ECO:0000256" key="6">
    <source>
        <dbReference type="ARBA" id="ARBA00023315"/>
    </source>
</evidence>
<dbReference type="Proteomes" id="UP000051373">
    <property type="component" value="Unassembled WGS sequence"/>
</dbReference>
<keyword evidence="4" id="KW-0808">Transferase</keyword>
<dbReference type="CDD" id="cd07984">
    <property type="entry name" value="LPLAT_LABLAT-like"/>
    <property type="match status" value="1"/>
</dbReference>
<evidence type="ECO:0000256" key="1">
    <source>
        <dbReference type="ARBA" id="ARBA00004533"/>
    </source>
</evidence>
<dbReference type="PANTHER" id="PTHR30606:SF10">
    <property type="entry name" value="PHOSPHATIDYLINOSITOL MANNOSIDE ACYLTRANSFERASE"/>
    <property type="match status" value="1"/>
</dbReference>
<evidence type="ECO:0000313" key="8">
    <source>
        <dbReference type="Proteomes" id="UP000051373"/>
    </source>
</evidence>
<sequence>MNLAVQTQRFANILVRVVPLKLADRIAGALGLLFCKLSKTRRRQILNNLQHIFPDGRIRREQMNVYLKNTFVNYNRAMIDFLRLSFMSKEDFSVEITGFDNIAKALTHGRGCIVLTLHIGNWDYAGSYLAARGVPMSALVEETRPETYEFYAKHRERMGMKTFPLSRAGYAFLHTIKSNRVLAVLGDRDIMKNGIPVDFFSGRRNIPRGLGDIIIKRKLPVLFGYMVLHPTSKKDRYLARLEEPVFFSDSEKEFNKAMVEKFESYILKYPDQWMLFQSDWIA</sequence>
<dbReference type="InterPro" id="IPR004960">
    <property type="entry name" value="LipA_acyltrans"/>
</dbReference>
<evidence type="ECO:0000313" key="7">
    <source>
        <dbReference type="EMBL" id="KPK64668.1"/>
    </source>
</evidence>